<name>A0A2H4P8B6_9CAUD</name>
<protein>
    <submittedName>
        <fullName evidence="1">Uncharacterized protein</fullName>
    </submittedName>
</protein>
<organism evidence="1 2">
    <name type="scientific">Corynebacterium phage C3PO</name>
    <dbReference type="NCBI Taxonomy" id="2047868"/>
    <lineage>
        <taxon>Viruses</taxon>
        <taxon>Duplodnaviria</taxon>
        <taxon>Heunggongvirae</taxon>
        <taxon>Uroviricota</taxon>
        <taxon>Caudoviricetes</taxon>
        <taxon>Zierdtviridae</taxon>
        <taxon>Toshachvirinae</taxon>
        <taxon>Ceetrepovirus</taxon>
        <taxon>Ceetrepovirus C3PO</taxon>
        <taxon>Corynebacterium virus C3PO</taxon>
    </lineage>
</organism>
<evidence type="ECO:0000313" key="2">
    <source>
        <dbReference type="Proteomes" id="UP000241822"/>
    </source>
</evidence>
<dbReference type="Proteomes" id="UP000241822">
    <property type="component" value="Segment"/>
</dbReference>
<gene>
    <name evidence="1" type="ORF">SEA_C3PO_82</name>
</gene>
<evidence type="ECO:0000313" key="1">
    <source>
        <dbReference type="EMBL" id="ATW58481.1"/>
    </source>
</evidence>
<reference evidence="1 2" key="1">
    <citation type="submission" date="2017-10" db="EMBL/GenBank/DDBJ databases">
        <authorList>
            <person name="Almansoob K.M."/>
            <person name="Barra A."/>
            <person name="Canlas S.M."/>
            <person name="Chawla N."/>
            <person name="Johnson B.N."/>
            <person name="Kuhl M.D."/>
            <person name="Lin J.Y."/>
            <person name="Patel D.V."/>
            <person name="Reddy A.G."/>
            <person name="Sobol L."/>
            <person name="Solorzano-Papili D."/>
            <person name="Monti D.L."/>
            <person name="Stoner T.H."/>
            <person name="Garlena R.A."/>
            <person name="Russell D.A."/>
            <person name="Pope W.H."/>
            <person name="Jacobs-Sera D."/>
            <person name="Hatfull G.F."/>
        </authorList>
    </citation>
    <scope>NUCLEOTIDE SEQUENCE [LARGE SCALE GENOMIC DNA]</scope>
</reference>
<dbReference type="OrthoDB" id="36284at10239"/>
<proteinExistence type="predicted"/>
<keyword evidence="2" id="KW-1185">Reference proteome</keyword>
<dbReference type="EMBL" id="MG198776">
    <property type="protein sequence ID" value="ATW58481.1"/>
    <property type="molecule type" value="Genomic_DNA"/>
</dbReference>
<accession>A0A2H4P8B6</accession>
<sequence>MNIEIREADGFEPDGAPYWKAGNSNPRVVARDGGIYFVDIPLPVKDTKTAREVFGASLSAAAFLQRDGDL</sequence>